<evidence type="ECO:0000313" key="4">
    <source>
        <dbReference type="EMBL" id="KSW11956.1"/>
    </source>
</evidence>
<gene>
    <name evidence="4" type="ORF">CF15_03965</name>
</gene>
<dbReference type="AlphaFoldDB" id="A0A0V8RV73"/>
<comment type="caution">
    <text evidence="4">The sequence shown here is derived from an EMBL/GenBank/DDBJ whole genome shotgun (WGS) entry which is preliminary data.</text>
</comment>
<evidence type="ECO:0008006" key="6">
    <source>
        <dbReference type="Google" id="ProtNLM"/>
    </source>
</evidence>
<evidence type="ECO:0000256" key="1">
    <source>
        <dbReference type="SAM" id="Phobius"/>
    </source>
</evidence>
<dbReference type="Pfam" id="PF07431">
    <property type="entry name" value="DUF1512"/>
    <property type="match status" value="1"/>
</dbReference>
<keyword evidence="1" id="KW-1133">Transmembrane helix</keyword>
<dbReference type="Pfam" id="PF23542">
    <property type="entry name" value="DUF1512_C"/>
    <property type="match status" value="1"/>
</dbReference>
<organism evidence="4 5">
    <name type="scientific">Pyrodictium occultum</name>
    <dbReference type="NCBI Taxonomy" id="2309"/>
    <lineage>
        <taxon>Archaea</taxon>
        <taxon>Thermoproteota</taxon>
        <taxon>Thermoprotei</taxon>
        <taxon>Desulfurococcales</taxon>
        <taxon>Pyrodictiaceae</taxon>
        <taxon>Pyrodictium</taxon>
    </lineage>
</organism>
<name>A0A0V8RV73_PYROC</name>
<accession>A0A0V8RV73</accession>
<evidence type="ECO:0000259" key="2">
    <source>
        <dbReference type="Pfam" id="PF07431"/>
    </source>
</evidence>
<dbReference type="STRING" id="2309.CF15_03965"/>
<keyword evidence="1" id="KW-0472">Membrane</keyword>
<keyword evidence="1" id="KW-0812">Transmembrane</keyword>
<protein>
    <recommendedName>
        <fullName evidence="6">DUF1512 domain-containing protein</fullName>
    </recommendedName>
</protein>
<dbReference type="Proteomes" id="UP000053352">
    <property type="component" value="Unassembled WGS sequence"/>
</dbReference>
<dbReference type="InterPro" id="IPR056460">
    <property type="entry name" value="DUF1512_N"/>
</dbReference>
<feature type="domain" description="DUF1512" evidence="2">
    <location>
        <begin position="15"/>
        <end position="191"/>
    </location>
</feature>
<feature type="transmembrane region" description="Helical" evidence="1">
    <location>
        <begin position="12"/>
        <end position="32"/>
    </location>
</feature>
<dbReference type="EMBL" id="LNTB01000001">
    <property type="protein sequence ID" value="KSW11956.1"/>
    <property type="molecule type" value="Genomic_DNA"/>
</dbReference>
<reference evidence="4 5" key="1">
    <citation type="submission" date="2015-11" db="EMBL/GenBank/DDBJ databases">
        <title>Genome sequence of Pyrodictium occultum PL-19, a marine hyperthermophilic archaeon isolated from Volcano, Italy.</title>
        <authorList>
            <person name="Utturkar S."/>
            <person name="Huber H."/>
            <person name="Leptihn S."/>
            <person name="Brown S."/>
            <person name="Stetter K.O."/>
            <person name="Podar M."/>
        </authorList>
    </citation>
    <scope>NUCLEOTIDE SEQUENCE [LARGE SCALE GENOMIC DNA]</scope>
    <source>
        <strain evidence="4 5">PL-19</strain>
    </source>
</reference>
<dbReference type="InterPro" id="IPR056461">
    <property type="entry name" value="DUF1512_C"/>
</dbReference>
<dbReference type="InterPro" id="IPR009995">
    <property type="entry name" value="DUF1512"/>
</dbReference>
<evidence type="ECO:0000313" key="5">
    <source>
        <dbReference type="Proteomes" id="UP000053352"/>
    </source>
</evidence>
<keyword evidence="5" id="KW-1185">Reference proteome</keyword>
<dbReference type="PIRSF" id="PIRSF016495">
    <property type="entry name" value="UCP016495"/>
    <property type="match status" value="1"/>
</dbReference>
<sequence>MTGSSSDIATWIIAISILISTVLSIMAFFGAAQGLQLRIWRSQIESRLRILAGYRDKAREEARKKLEKLGSKDPDAVLNTVMDYFVIEPVSIEPTDITKRLERILRTEEERIEEVISRSLPREVDDAEKKNVATLLVIANALNMLYKYLRHILLLGVKTRNAMLVAQLWMLLPLYMRIAKAYYDAVGVVSKGVPIGDAAGPLAAYKLMRMLEVESEPREVTKDTVYSVHRYEDRRVVIVKARGPGSTVGRPGEAVEKIVSEELQGNVAAIITVDAALKLEGEETGSIAEGTGVAMGDPGPEKIRIERIAVAHGAPLYAIAIKMGLEEAITAIKKEVVDGVEKAVERVKQLILEATRPGDTVIVVGVGNTLGVAQ</sequence>
<proteinExistence type="predicted"/>
<evidence type="ECO:0000259" key="3">
    <source>
        <dbReference type="Pfam" id="PF23542"/>
    </source>
</evidence>
<feature type="domain" description="DUF1512" evidence="3">
    <location>
        <begin position="195"/>
        <end position="373"/>
    </location>
</feature>